<dbReference type="Proteomes" id="UP000324800">
    <property type="component" value="Unassembled WGS sequence"/>
</dbReference>
<accession>A0A5J4U2Q0</accession>
<dbReference type="AlphaFoldDB" id="A0A5J4U2Q0"/>
<name>A0A5J4U2Q0_9EUKA</name>
<reference evidence="1 2" key="1">
    <citation type="submission" date="2019-03" db="EMBL/GenBank/DDBJ databases">
        <title>Single cell metagenomics reveals metabolic interactions within the superorganism composed of flagellate Streblomastix strix and complex community of Bacteroidetes bacteria on its surface.</title>
        <authorList>
            <person name="Treitli S.C."/>
            <person name="Kolisko M."/>
            <person name="Husnik F."/>
            <person name="Keeling P."/>
            <person name="Hampl V."/>
        </authorList>
    </citation>
    <scope>NUCLEOTIDE SEQUENCE [LARGE SCALE GENOMIC DNA]</scope>
    <source>
        <strain evidence="1">ST1C</strain>
    </source>
</reference>
<dbReference type="EMBL" id="SNRW01021398">
    <property type="protein sequence ID" value="KAA6364644.1"/>
    <property type="molecule type" value="Genomic_DNA"/>
</dbReference>
<comment type="caution">
    <text evidence="1">The sequence shown here is derived from an EMBL/GenBank/DDBJ whole genome shotgun (WGS) entry which is preliminary data.</text>
</comment>
<feature type="non-terminal residue" evidence="1">
    <location>
        <position position="537"/>
    </location>
</feature>
<sequence>MAIIGTFTGANNADTSMITTSDTVVQIGSSSYTPTFNGIKILEVSNTEPVELEPCKNLSITRGTFRLPTGIISFGIQIMITNAEISFGESSYNIPTFTDIELLQITGGSLNIIFNNVVGTSQASILSQFILRNSSVTFGSYNYSPSFTNLEVIDIKGGSLTINRGNISGTSSNAPNVLDAKGGTLNIVNGQFTHTGTDTTQAVIKTSGTIVTIGDGGNPSFNGQKVFDNTQGSFIFKQGSFTDVNTRQSIFTSLGCDEVIIGNKDAVNNLVISNQQFSHQSSAVLLSGCNTITVQKVTFSNLQTQNSPDPTQAIYFTPAVVVYSLPNTQLVITDCIFSGNQYNGLLPASGALYIKFSKHSTEEVTATLTIKDTEFRSNKGTVAGAIILKNKAVKTITFDNLIFSGNEYKYSDINNHRQASGVYTFSDLTSKLNFDSCFEDTGNVIQKEPFYVSLENNKQLSAINPKDLGTIYVSASSRGVGEIGSDTNPYTDFTRAFGALTDHQKRIVLLGVEFSLESGITVNKNVIIDPDPEQKSD</sequence>
<organism evidence="1 2">
    <name type="scientific">Streblomastix strix</name>
    <dbReference type="NCBI Taxonomy" id="222440"/>
    <lineage>
        <taxon>Eukaryota</taxon>
        <taxon>Metamonada</taxon>
        <taxon>Preaxostyla</taxon>
        <taxon>Oxymonadida</taxon>
        <taxon>Streblomastigidae</taxon>
        <taxon>Streblomastix</taxon>
    </lineage>
</organism>
<protein>
    <submittedName>
        <fullName evidence="1">Uncharacterized protein</fullName>
    </submittedName>
</protein>
<dbReference type="SUPFAM" id="SSF51126">
    <property type="entry name" value="Pectin lyase-like"/>
    <property type="match status" value="1"/>
</dbReference>
<evidence type="ECO:0000313" key="1">
    <source>
        <dbReference type="EMBL" id="KAA6364644.1"/>
    </source>
</evidence>
<evidence type="ECO:0000313" key="2">
    <source>
        <dbReference type="Proteomes" id="UP000324800"/>
    </source>
</evidence>
<proteinExistence type="predicted"/>
<gene>
    <name evidence="1" type="ORF">EZS28_039829</name>
</gene>
<dbReference type="InterPro" id="IPR011050">
    <property type="entry name" value="Pectin_lyase_fold/virulence"/>
</dbReference>